<evidence type="ECO:0000313" key="2">
    <source>
        <dbReference type="EMBL" id="MBX57596.1"/>
    </source>
</evidence>
<keyword evidence="1" id="KW-0472">Membrane</keyword>
<organism evidence="2">
    <name type="scientific">Rhizophora mucronata</name>
    <name type="common">Asiatic mangrove</name>
    <dbReference type="NCBI Taxonomy" id="61149"/>
    <lineage>
        <taxon>Eukaryota</taxon>
        <taxon>Viridiplantae</taxon>
        <taxon>Streptophyta</taxon>
        <taxon>Embryophyta</taxon>
        <taxon>Tracheophyta</taxon>
        <taxon>Spermatophyta</taxon>
        <taxon>Magnoliopsida</taxon>
        <taxon>eudicotyledons</taxon>
        <taxon>Gunneridae</taxon>
        <taxon>Pentapetalae</taxon>
        <taxon>rosids</taxon>
        <taxon>fabids</taxon>
        <taxon>Malpighiales</taxon>
        <taxon>Rhizophoraceae</taxon>
        <taxon>Rhizophora</taxon>
    </lineage>
</organism>
<proteinExistence type="predicted"/>
<dbReference type="AlphaFoldDB" id="A0A2P2PS74"/>
<dbReference type="EMBL" id="GGEC01077112">
    <property type="protein sequence ID" value="MBX57596.1"/>
    <property type="molecule type" value="Transcribed_RNA"/>
</dbReference>
<accession>A0A2P2PS74</accession>
<sequence>MIAIFAPMALHYLVHAAFVLYISILAFFFFSPFLTGSRGYAWGAIGAYIVKKNDIFEGIN</sequence>
<reference evidence="2" key="1">
    <citation type="submission" date="2018-02" db="EMBL/GenBank/DDBJ databases">
        <title>Rhizophora mucronata_Transcriptome.</title>
        <authorList>
            <person name="Meera S.P."/>
            <person name="Sreeshan A."/>
            <person name="Augustine A."/>
        </authorList>
    </citation>
    <scope>NUCLEOTIDE SEQUENCE</scope>
    <source>
        <tissue evidence="2">Leaf</tissue>
    </source>
</reference>
<evidence type="ECO:0000256" key="1">
    <source>
        <dbReference type="SAM" id="Phobius"/>
    </source>
</evidence>
<keyword evidence="1" id="KW-1133">Transmembrane helix</keyword>
<keyword evidence="1" id="KW-0812">Transmembrane</keyword>
<name>A0A2P2PS74_RHIMU</name>
<feature type="transmembrane region" description="Helical" evidence="1">
    <location>
        <begin position="12"/>
        <end position="34"/>
    </location>
</feature>
<protein>
    <submittedName>
        <fullName evidence="2">Uncharacterized protein</fullName>
    </submittedName>
</protein>